<organism evidence="1 2">
    <name type="scientific">Dialister invisus DSM 15470</name>
    <dbReference type="NCBI Taxonomy" id="592028"/>
    <lineage>
        <taxon>Bacteria</taxon>
        <taxon>Bacillati</taxon>
        <taxon>Bacillota</taxon>
        <taxon>Negativicutes</taxon>
        <taxon>Veillonellales</taxon>
        <taxon>Veillonellaceae</taxon>
        <taxon>Dialister</taxon>
    </lineage>
</organism>
<dbReference type="EMBL" id="ACIM02000001">
    <property type="protein sequence ID" value="EEW96617.1"/>
    <property type="molecule type" value="Genomic_DNA"/>
</dbReference>
<dbReference type="HOGENOM" id="CLU_2952990_0_0_9"/>
<accession>C9LM31</accession>
<reference evidence="1" key="1">
    <citation type="submission" date="2009-09" db="EMBL/GenBank/DDBJ databases">
        <authorList>
            <person name="Weinstock G."/>
            <person name="Sodergren E."/>
            <person name="Clifton S."/>
            <person name="Fulton L."/>
            <person name="Fulton B."/>
            <person name="Courtney L."/>
            <person name="Fronick C."/>
            <person name="Harrison M."/>
            <person name="Strong C."/>
            <person name="Farmer C."/>
            <person name="Delahaunty K."/>
            <person name="Markovic C."/>
            <person name="Hall O."/>
            <person name="Minx P."/>
            <person name="Tomlinson C."/>
            <person name="Mitreva M."/>
            <person name="Nelson J."/>
            <person name="Hou S."/>
            <person name="Wollam A."/>
            <person name="Pepin K.H."/>
            <person name="Johnson M."/>
            <person name="Bhonagiri V."/>
            <person name="Nash W.E."/>
            <person name="Warren W."/>
            <person name="Chinwalla A."/>
            <person name="Mardis E.R."/>
            <person name="Wilson R.K."/>
        </authorList>
    </citation>
    <scope>NUCLEOTIDE SEQUENCE [LARGE SCALE GENOMIC DNA]</scope>
    <source>
        <strain evidence="1">DSM 15470</strain>
    </source>
</reference>
<protein>
    <submittedName>
        <fullName evidence="1">Uncharacterized protein</fullName>
    </submittedName>
</protein>
<dbReference type="AlphaFoldDB" id="C9LM31"/>
<comment type="caution">
    <text evidence="1">The sequence shown here is derived from an EMBL/GenBank/DDBJ whole genome shotgun (WGS) entry which is preliminary data.</text>
</comment>
<name>C9LM31_9FIRM</name>
<evidence type="ECO:0000313" key="1">
    <source>
        <dbReference type="EMBL" id="EEW96617.1"/>
    </source>
</evidence>
<dbReference type="Proteomes" id="UP000004736">
    <property type="component" value="Unassembled WGS sequence"/>
</dbReference>
<keyword evidence="2" id="KW-1185">Reference proteome</keyword>
<gene>
    <name evidence="1" type="ORF">GCWU000321_00563</name>
</gene>
<proteinExistence type="predicted"/>
<sequence length="59" mass="6975">MLHKVFIANRFYKRNSAGKNRVWVSPFIQKKGSEPFLRERSDTIKAFETPYLDERSGKV</sequence>
<evidence type="ECO:0000313" key="2">
    <source>
        <dbReference type="Proteomes" id="UP000004736"/>
    </source>
</evidence>